<comment type="similarity">
    <text evidence="2 6">Belongs to the acyl-CoA dehydrogenase family.</text>
</comment>
<evidence type="ECO:0000256" key="5">
    <source>
        <dbReference type="ARBA" id="ARBA00023002"/>
    </source>
</evidence>
<feature type="domain" description="Acyl-CoA dehydrogenase/oxidase C-terminal" evidence="7">
    <location>
        <begin position="235"/>
        <end position="383"/>
    </location>
</feature>
<dbReference type="Proteomes" id="UP000542742">
    <property type="component" value="Unassembled WGS sequence"/>
</dbReference>
<dbReference type="Gene3D" id="2.40.110.10">
    <property type="entry name" value="Butyryl-CoA Dehydrogenase, subunit A, domain 2"/>
    <property type="match status" value="1"/>
</dbReference>
<dbReference type="GO" id="GO:0003995">
    <property type="term" value="F:acyl-CoA dehydrogenase activity"/>
    <property type="evidence" value="ECO:0007669"/>
    <property type="project" value="InterPro"/>
</dbReference>
<keyword evidence="5 6" id="KW-0560">Oxidoreductase</keyword>
<protein>
    <submittedName>
        <fullName evidence="10">Alkylation response protein AidB-like acyl-CoA dehydrogenase</fullName>
    </submittedName>
</protein>
<evidence type="ECO:0000313" key="10">
    <source>
        <dbReference type="EMBL" id="MBB4696057.1"/>
    </source>
</evidence>
<evidence type="ECO:0000259" key="8">
    <source>
        <dbReference type="Pfam" id="PF02770"/>
    </source>
</evidence>
<dbReference type="RefSeq" id="WP_184954324.1">
    <property type="nucleotide sequence ID" value="NZ_BOMC01000057.1"/>
</dbReference>
<feature type="domain" description="Acyl-CoA dehydrogenase/oxidase N-terminal" evidence="9">
    <location>
        <begin position="8"/>
        <end position="119"/>
    </location>
</feature>
<dbReference type="InterPro" id="IPR046373">
    <property type="entry name" value="Acyl-CoA_Oxase/DH_mid-dom_sf"/>
</dbReference>
<evidence type="ECO:0000259" key="9">
    <source>
        <dbReference type="Pfam" id="PF02771"/>
    </source>
</evidence>
<dbReference type="SUPFAM" id="SSF47203">
    <property type="entry name" value="Acyl-CoA dehydrogenase C-terminal domain-like"/>
    <property type="match status" value="1"/>
</dbReference>
<dbReference type="SUPFAM" id="SSF56645">
    <property type="entry name" value="Acyl-CoA dehydrogenase NM domain-like"/>
    <property type="match status" value="1"/>
</dbReference>
<dbReference type="InterPro" id="IPR037069">
    <property type="entry name" value="AcylCoA_DH/ox_N_sf"/>
</dbReference>
<dbReference type="PANTHER" id="PTHR43884:SF12">
    <property type="entry name" value="ISOVALERYL-COA DEHYDROGENASE, MITOCHONDRIAL-RELATED"/>
    <property type="match status" value="1"/>
</dbReference>
<dbReference type="EMBL" id="JACHMF010000001">
    <property type="protein sequence ID" value="MBB4696057.1"/>
    <property type="molecule type" value="Genomic_DNA"/>
</dbReference>
<comment type="cofactor">
    <cofactor evidence="1 6">
        <name>FAD</name>
        <dbReference type="ChEBI" id="CHEBI:57692"/>
    </cofactor>
</comment>
<sequence>MVDFRLDEEQEALRVTVEEFAREQVAPVIAEHYEHKTFPYDVIRQMGKMGLFGLPFPEEFGGMGGDYFALCIALEELARVDSSVAVTLEAAVSLGAMPIHRFGTQEQKEQWLPRLCSGEALAAFGLTEPGTGSDAGGTKTRAVYDEATDEWVINGSKAFITNSGTDITCLVTVMAVTGTNPDGSKELSTIIVPSGTPGFTVAPGYSKVGWCASDTHELSFDDVRVPAANLLGERGRGFAQFLRILDEGRIAIAALSVGLAQGCVDESVRYAGQREAFGQPIGNYQAVQFMIADMEMRAHIARVGYYDAAARMLAGQDFKRYAAIAKLNASNAAMENSRWATQVHGGYGFMNESAVGRFYRDAKILEVGEGTSEVQRMLIARGLGL</sequence>
<dbReference type="GO" id="GO:0050660">
    <property type="term" value="F:flavin adenine dinucleotide binding"/>
    <property type="evidence" value="ECO:0007669"/>
    <property type="project" value="InterPro"/>
</dbReference>
<name>A0A7W7CWQ1_9ACTN</name>
<proteinExistence type="inferred from homology"/>
<gene>
    <name evidence="10" type="ORF">BKA14_006205</name>
</gene>
<dbReference type="PIRSF" id="PIRSF016578">
    <property type="entry name" value="HsaA"/>
    <property type="match status" value="1"/>
</dbReference>
<dbReference type="InterPro" id="IPR013786">
    <property type="entry name" value="AcylCoA_DH/ox_N"/>
</dbReference>
<dbReference type="FunFam" id="2.40.110.10:FF:000009">
    <property type="entry name" value="Acyl-CoA dehydrogenase"/>
    <property type="match status" value="1"/>
</dbReference>
<dbReference type="Gene3D" id="1.20.140.10">
    <property type="entry name" value="Butyryl-CoA Dehydrogenase, subunit A, domain 3"/>
    <property type="match status" value="1"/>
</dbReference>
<evidence type="ECO:0000256" key="2">
    <source>
        <dbReference type="ARBA" id="ARBA00009347"/>
    </source>
</evidence>
<organism evidence="10 11">
    <name type="scientific">Paractinoplanes abujensis</name>
    <dbReference type="NCBI Taxonomy" id="882441"/>
    <lineage>
        <taxon>Bacteria</taxon>
        <taxon>Bacillati</taxon>
        <taxon>Actinomycetota</taxon>
        <taxon>Actinomycetes</taxon>
        <taxon>Micromonosporales</taxon>
        <taxon>Micromonosporaceae</taxon>
        <taxon>Paractinoplanes</taxon>
    </lineage>
</organism>
<dbReference type="InterPro" id="IPR006089">
    <property type="entry name" value="Acyl-CoA_DH_CS"/>
</dbReference>
<evidence type="ECO:0000256" key="4">
    <source>
        <dbReference type="ARBA" id="ARBA00022827"/>
    </source>
</evidence>
<keyword evidence="3 6" id="KW-0285">Flavoprotein</keyword>
<dbReference type="PANTHER" id="PTHR43884">
    <property type="entry name" value="ACYL-COA DEHYDROGENASE"/>
    <property type="match status" value="1"/>
</dbReference>
<comment type="caution">
    <text evidence="10">The sequence shown here is derived from an EMBL/GenBank/DDBJ whole genome shotgun (WGS) entry which is preliminary data.</text>
</comment>
<evidence type="ECO:0000256" key="1">
    <source>
        <dbReference type="ARBA" id="ARBA00001974"/>
    </source>
</evidence>
<reference evidence="10 11" key="1">
    <citation type="submission" date="2020-08" db="EMBL/GenBank/DDBJ databases">
        <title>Sequencing the genomes of 1000 actinobacteria strains.</title>
        <authorList>
            <person name="Klenk H.-P."/>
        </authorList>
    </citation>
    <scope>NUCLEOTIDE SEQUENCE [LARGE SCALE GENOMIC DNA]</scope>
    <source>
        <strain evidence="10 11">DSM 45518</strain>
    </source>
</reference>
<dbReference type="Pfam" id="PF02770">
    <property type="entry name" value="Acyl-CoA_dh_M"/>
    <property type="match status" value="1"/>
</dbReference>
<dbReference type="AlphaFoldDB" id="A0A7W7CWQ1"/>
<accession>A0A7W7CWQ1</accession>
<keyword evidence="4 6" id="KW-0274">FAD</keyword>
<dbReference type="InterPro" id="IPR009075">
    <property type="entry name" value="AcylCo_DH/oxidase_C"/>
</dbReference>
<evidence type="ECO:0000256" key="6">
    <source>
        <dbReference type="RuleBase" id="RU362125"/>
    </source>
</evidence>
<evidence type="ECO:0000256" key="3">
    <source>
        <dbReference type="ARBA" id="ARBA00022630"/>
    </source>
</evidence>
<feature type="domain" description="Acyl-CoA oxidase/dehydrogenase middle" evidence="8">
    <location>
        <begin position="123"/>
        <end position="223"/>
    </location>
</feature>
<dbReference type="PROSITE" id="PS00073">
    <property type="entry name" value="ACYL_COA_DH_2"/>
    <property type="match status" value="1"/>
</dbReference>
<dbReference type="Pfam" id="PF00441">
    <property type="entry name" value="Acyl-CoA_dh_1"/>
    <property type="match status" value="1"/>
</dbReference>
<evidence type="ECO:0000259" key="7">
    <source>
        <dbReference type="Pfam" id="PF00441"/>
    </source>
</evidence>
<dbReference type="Pfam" id="PF02771">
    <property type="entry name" value="Acyl-CoA_dh_N"/>
    <property type="match status" value="1"/>
</dbReference>
<dbReference type="FunFam" id="1.10.540.10:FF:000002">
    <property type="entry name" value="Acyl-CoA dehydrogenase FadE19"/>
    <property type="match status" value="1"/>
</dbReference>
<dbReference type="InterPro" id="IPR036250">
    <property type="entry name" value="AcylCo_DH-like_C"/>
</dbReference>
<dbReference type="FunFam" id="1.20.140.10:FF:000001">
    <property type="entry name" value="Acyl-CoA dehydrogenase"/>
    <property type="match status" value="1"/>
</dbReference>
<dbReference type="InterPro" id="IPR006091">
    <property type="entry name" value="Acyl-CoA_Oxase/DH_mid-dom"/>
</dbReference>
<dbReference type="InterPro" id="IPR009100">
    <property type="entry name" value="AcylCoA_DH/oxidase_NM_dom_sf"/>
</dbReference>
<evidence type="ECO:0000313" key="11">
    <source>
        <dbReference type="Proteomes" id="UP000542742"/>
    </source>
</evidence>
<keyword evidence="11" id="KW-1185">Reference proteome</keyword>
<dbReference type="Gene3D" id="1.10.540.10">
    <property type="entry name" value="Acyl-CoA dehydrogenase/oxidase, N-terminal domain"/>
    <property type="match status" value="1"/>
</dbReference>